<protein>
    <submittedName>
        <fullName evidence="1">Uncharacterized protein</fullName>
    </submittedName>
</protein>
<organism evidence="1 2">
    <name type="scientific">Sphaeroforma arctica JP610</name>
    <dbReference type="NCBI Taxonomy" id="667725"/>
    <lineage>
        <taxon>Eukaryota</taxon>
        <taxon>Ichthyosporea</taxon>
        <taxon>Ichthyophonida</taxon>
        <taxon>Sphaeroforma</taxon>
    </lineage>
</organism>
<accession>A0A0L0F0Y5</accession>
<dbReference type="RefSeq" id="XP_014143695.1">
    <property type="nucleotide sequence ID" value="XM_014288220.1"/>
</dbReference>
<sequence>TELSVGLKGLLGAVGSVVGTLSDIERSPVQLDALLIDNLRADSTVLLNTVVQHFTSQAMRQVCRMVCMIGGVRVWLVVAVCTDALLIDNLRANSTVLLNTVVQHFTSQAMRQ</sequence>
<feature type="non-terminal residue" evidence="1">
    <location>
        <position position="112"/>
    </location>
</feature>
<reference evidence="1 2" key="1">
    <citation type="submission" date="2011-02" db="EMBL/GenBank/DDBJ databases">
        <title>The Genome Sequence of Sphaeroforma arctica JP610.</title>
        <authorList>
            <consortium name="The Broad Institute Genome Sequencing Platform"/>
            <person name="Russ C."/>
            <person name="Cuomo C."/>
            <person name="Young S.K."/>
            <person name="Zeng Q."/>
            <person name="Gargeya S."/>
            <person name="Alvarado L."/>
            <person name="Berlin A."/>
            <person name="Chapman S.B."/>
            <person name="Chen Z."/>
            <person name="Freedman E."/>
            <person name="Gellesch M."/>
            <person name="Goldberg J."/>
            <person name="Griggs A."/>
            <person name="Gujja S."/>
            <person name="Heilman E."/>
            <person name="Heiman D."/>
            <person name="Howarth C."/>
            <person name="Mehta T."/>
            <person name="Neiman D."/>
            <person name="Pearson M."/>
            <person name="Roberts A."/>
            <person name="Saif S."/>
            <person name="Shea T."/>
            <person name="Shenoy N."/>
            <person name="Sisk P."/>
            <person name="Stolte C."/>
            <person name="Sykes S."/>
            <person name="White J."/>
            <person name="Yandava C."/>
            <person name="Burger G."/>
            <person name="Gray M.W."/>
            <person name="Holland P.W.H."/>
            <person name="King N."/>
            <person name="Lang F.B.F."/>
            <person name="Roger A.J."/>
            <person name="Ruiz-Trillo I."/>
            <person name="Haas B."/>
            <person name="Nusbaum C."/>
            <person name="Birren B."/>
        </authorList>
    </citation>
    <scope>NUCLEOTIDE SEQUENCE [LARGE SCALE GENOMIC DNA]</scope>
    <source>
        <strain evidence="1 2">JP610</strain>
    </source>
</reference>
<evidence type="ECO:0000313" key="1">
    <source>
        <dbReference type="EMBL" id="KNC69793.1"/>
    </source>
</evidence>
<feature type="non-terminal residue" evidence="1">
    <location>
        <position position="1"/>
    </location>
</feature>
<dbReference type="AlphaFoldDB" id="A0A0L0F0Y5"/>
<dbReference type="Proteomes" id="UP000054560">
    <property type="component" value="Unassembled WGS sequence"/>
</dbReference>
<keyword evidence="2" id="KW-1185">Reference proteome</keyword>
<name>A0A0L0F0Y5_9EUKA</name>
<dbReference type="GeneID" id="25918193"/>
<gene>
    <name evidence="1" type="ORF">SARC_17689</name>
</gene>
<dbReference type="EMBL" id="KQ253293">
    <property type="protein sequence ID" value="KNC69793.1"/>
    <property type="molecule type" value="Genomic_DNA"/>
</dbReference>
<dbReference type="OrthoDB" id="428159at2759"/>
<evidence type="ECO:0000313" key="2">
    <source>
        <dbReference type="Proteomes" id="UP000054560"/>
    </source>
</evidence>
<proteinExistence type="predicted"/>